<dbReference type="PANTHER" id="PTHR43471">
    <property type="entry name" value="ABC TRANSPORTER PERMEASE"/>
    <property type="match status" value="1"/>
</dbReference>
<reference evidence="2" key="1">
    <citation type="submission" date="2018-05" db="EMBL/GenBank/DDBJ databases">
        <authorList>
            <person name="Lanie J.A."/>
            <person name="Ng W.-L."/>
            <person name="Kazmierczak K.M."/>
            <person name="Andrzejewski T.M."/>
            <person name="Davidsen T.M."/>
            <person name="Wayne K.J."/>
            <person name="Tettelin H."/>
            <person name="Glass J.I."/>
            <person name="Rusch D."/>
            <person name="Podicherti R."/>
            <person name="Tsui H.-C.T."/>
            <person name="Winkler M.E."/>
        </authorList>
    </citation>
    <scope>NUCLEOTIDE SEQUENCE</scope>
</reference>
<feature type="non-terminal residue" evidence="2">
    <location>
        <position position="434"/>
    </location>
</feature>
<evidence type="ECO:0000313" key="2">
    <source>
        <dbReference type="EMBL" id="SVB96682.1"/>
    </source>
</evidence>
<dbReference type="GO" id="GO:0140359">
    <property type="term" value="F:ABC-type transporter activity"/>
    <property type="evidence" value="ECO:0007669"/>
    <property type="project" value="InterPro"/>
</dbReference>
<name>A0A382IBN9_9ZZZZ</name>
<dbReference type="PANTHER" id="PTHR43471:SF14">
    <property type="entry name" value="ABC-2 TYPE TRANSPORT SYSTEM PERMEASE PROTEIN"/>
    <property type="match status" value="1"/>
</dbReference>
<feature type="transmembrane region" description="Helical" evidence="1">
    <location>
        <begin position="241"/>
        <end position="263"/>
    </location>
</feature>
<dbReference type="AlphaFoldDB" id="A0A382IBN9"/>
<proteinExistence type="predicted"/>
<evidence type="ECO:0008006" key="3">
    <source>
        <dbReference type="Google" id="ProtNLM"/>
    </source>
</evidence>
<keyword evidence="1" id="KW-0472">Membrane</keyword>
<organism evidence="2">
    <name type="scientific">marine metagenome</name>
    <dbReference type="NCBI Taxonomy" id="408172"/>
    <lineage>
        <taxon>unclassified sequences</taxon>
        <taxon>metagenomes</taxon>
        <taxon>ecological metagenomes</taxon>
    </lineage>
</organism>
<keyword evidence="1" id="KW-0812">Transmembrane</keyword>
<dbReference type="EMBL" id="UINC01066214">
    <property type="protein sequence ID" value="SVB96682.1"/>
    <property type="molecule type" value="Genomic_DNA"/>
</dbReference>
<keyword evidence="1" id="KW-1133">Transmembrane helix</keyword>
<accession>A0A382IBN9</accession>
<dbReference type="Pfam" id="PF12679">
    <property type="entry name" value="ABC2_membrane_2"/>
    <property type="match status" value="1"/>
</dbReference>
<dbReference type="GO" id="GO:0005886">
    <property type="term" value="C:plasma membrane"/>
    <property type="evidence" value="ECO:0007669"/>
    <property type="project" value="UniProtKB-SubCell"/>
</dbReference>
<feature type="transmembrane region" description="Helical" evidence="1">
    <location>
        <begin position="15"/>
        <end position="37"/>
    </location>
</feature>
<evidence type="ECO:0000256" key="1">
    <source>
        <dbReference type="SAM" id="Phobius"/>
    </source>
</evidence>
<feature type="transmembrane region" description="Helical" evidence="1">
    <location>
        <begin position="206"/>
        <end position="229"/>
    </location>
</feature>
<protein>
    <recommendedName>
        <fullName evidence="3">ABC-2 type transporter domain-containing protein</fullName>
    </recommendedName>
</protein>
<feature type="transmembrane region" description="Helical" evidence="1">
    <location>
        <begin position="165"/>
        <end position="194"/>
    </location>
</feature>
<sequence length="434" mass="49270">MLLHIIRKELLDQLLSLRFAIACGVCLLVFLLSSIVLTRDYREAMSTFNMNKVMHRNELLQRTQVSSLFEGVTVDRPLNIMNTLVRGLSKELMESVRVQPGNRLDFPEGWEQNPVLPLFPAVDFVFIVGIIMSLLALAFSYDAVSGEAESGVLKLLMSYSAPRDLVLLGKWIGGYLALIAPFVVSFVLALIVILLFPEVQPDIDSWLAILALFALALLYLAAIYSLGLFVSCRTRLASTSITVLLLVWVVLILAVPNMAPYAVGQFVSIPSRDEIDREKQVKERELSDRYQRIVEEEKERLGTDDIWQDEGFKKRQQDMSEEFKDEIQKIEDSFLKQMNRQTRLSGIVARISPLTSFNLAAFDLAAAGIAQEEEYVEALKAFSGTWQEYSEEKQKAWREFLQRQRSEDGSVSINSGDMERFNILDLSDAPRFDF</sequence>
<gene>
    <name evidence="2" type="ORF">METZ01_LOCUS249536</name>
</gene>